<dbReference type="PRINTS" id="PR01045">
    <property type="entry name" value="TRNASYNTHGB"/>
</dbReference>
<accession>A0ABM3LD71</accession>
<evidence type="ECO:0000256" key="9">
    <source>
        <dbReference type="ARBA" id="ARBA00023146"/>
    </source>
</evidence>
<dbReference type="Pfam" id="PF05746">
    <property type="entry name" value="DALR_1"/>
    <property type="match status" value="1"/>
</dbReference>
<feature type="domain" description="DALR anticodon binding" evidence="11">
    <location>
        <begin position="759"/>
        <end position="852"/>
    </location>
</feature>
<dbReference type="Pfam" id="PF02092">
    <property type="entry name" value="tRNA_synt_2f"/>
    <property type="match status" value="1"/>
</dbReference>
<name>A0ABM3LD71_CUCME</name>
<organism evidence="12 13">
    <name type="scientific">Cucumis melo</name>
    <name type="common">Muskmelon</name>
    <dbReference type="NCBI Taxonomy" id="3656"/>
    <lineage>
        <taxon>Eukaryota</taxon>
        <taxon>Viridiplantae</taxon>
        <taxon>Streptophyta</taxon>
        <taxon>Embryophyta</taxon>
        <taxon>Tracheophyta</taxon>
        <taxon>Spermatophyta</taxon>
        <taxon>Magnoliopsida</taxon>
        <taxon>eudicotyledons</taxon>
        <taxon>Gunneridae</taxon>
        <taxon>Pentapetalae</taxon>
        <taxon>rosids</taxon>
        <taxon>fabids</taxon>
        <taxon>Cucurbitales</taxon>
        <taxon>Cucurbitaceae</taxon>
        <taxon>Benincaseae</taxon>
        <taxon>Cucumis</taxon>
    </lineage>
</organism>
<keyword evidence="9" id="KW-0030">Aminoacyl-tRNA synthetase</keyword>
<evidence type="ECO:0000259" key="11">
    <source>
        <dbReference type="Pfam" id="PF05746"/>
    </source>
</evidence>
<dbReference type="RefSeq" id="XP_050947980.1">
    <property type="nucleotide sequence ID" value="XM_051092023.1"/>
</dbReference>
<keyword evidence="6" id="KW-0547">Nucleotide-binding</keyword>
<dbReference type="NCBIfam" id="TIGR00211">
    <property type="entry name" value="glyS"/>
    <property type="match status" value="1"/>
</dbReference>
<keyword evidence="7" id="KW-0067">ATP-binding</keyword>
<proteinExistence type="inferred from homology"/>
<evidence type="ECO:0000256" key="7">
    <source>
        <dbReference type="ARBA" id="ARBA00022840"/>
    </source>
</evidence>
<evidence type="ECO:0000256" key="1">
    <source>
        <dbReference type="ARBA" id="ARBA00004496"/>
    </source>
</evidence>
<comment type="subcellular location">
    <subcellularLocation>
        <location evidence="1">Cytoplasm</location>
    </subcellularLocation>
</comment>
<comment type="similarity">
    <text evidence="2">Belongs to the class-II aminoacyl-tRNA synthetase family.</text>
</comment>
<evidence type="ECO:0000313" key="12">
    <source>
        <dbReference type="Proteomes" id="UP001652600"/>
    </source>
</evidence>
<evidence type="ECO:0000256" key="4">
    <source>
        <dbReference type="ARBA" id="ARBA00022490"/>
    </source>
</evidence>
<evidence type="ECO:0000256" key="3">
    <source>
        <dbReference type="ARBA" id="ARBA00012829"/>
    </source>
</evidence>
<evidence type="ECO:0000313" key="14">
    <source>
        <dbReference type="RefSeq" id="XP_050947980.1"/>
    </source>
</evidence>
<gene>
    <name evidence="13 14" type="primary">LOC103498820</name>
</gene>
<dbReference type="PANTHER" id="PTHR30075">
    <property type="entry name" value="GLYCYL-TRNA SYNTHETASE"/>
    <property type="match status" value="1"/>
</dbReference>
<evidence type="ECO:0000256" key="8">
    <source>
        <dbReference type="ARBA" id="ARBA00022917"/>
    </source>
</evidence>
<evidence type="ECO:0000313" key="13">
    <source>
        <dbReference type="RefSeq" id="XP_050947979.1"/>
    </source>
</evidence>
<dbReference type="InterPro" id="IPR002310">
    <property type="entry name" value="Gly-tRNA_ligase_asu"/>
</dbReference>
<dbReference type="InterPro" id="IPR008909">
    <property type="entry name" value="DALR_anticod-bd"/>
</dbReference>
<reference evidence="13 14" key="1">
    <citation type="submission" date="2025-05" db="UniProtKB">
        <authorList>
            <consortium name="RefSeq"/>
        </authorList>
    </citation>
    <scope>IDENTIFICATION</scope>
    <source>
        <tissue evidence="13 14">Stem</tissue>
    </source>
</reference>
<dbReference type="SUPFAM" id="SSF109604">
    <property type="entry name" value="HD-domain/PDEase-like"/>
    <property type="match status" value="1"/>
</dbReference>
<dbReference type="InterPro" id="IPR045864">
    <property type="entry name" value="aa-tRNA-synth_II/BPL/LPL"/>
</dbReference>
<evidence type="ECO:0000256" key="2">
    <source>
        <dbReference type="ARBA" id="ARBA00008226"/>
    </source>
</evidence>
<dbReference type="SUPFAM" id="SSF55681">
    <property type="entry name" value="Class II aaRS and biotin synthetases"/>
    <property type="match status" value="1"/>
</dbReference>
<dbReference type="Gene3D" id="3.30.930.10">
    <property type="entry name" value="Bira Bifunctional Protein, Domain 2"/>
    <property type="match status" value="1"/>
</dbReference>
<protein>
    <recommendedName>
        <fullName evidence="3">glycine--tRNA ligase</fullName>
        <ecNumber evidence="3">6.1.1.14</ecNumber>
    </recommendedName>
</protein>
<keyword evidence="12" id="KW-1185">Reference proteome</keyword>
<sequence length="867" mass="97486">MDGMEITQFTYFQQAGSQQLLPVSVEITYGLERILMLLQGVNHFKKIQYADGITYGELFLENEKEMSAYYLEHANVHQVQKHFDIFEEEAHSLLALGLAIPAYDQVLKASHAFNILDSRGFIGVTERARYFGRMRSLARQCAQLWLKTRESLGHPLGVVSDPVDLVCPKELLDAAVKKVHEDVRLFVFEIGTEEIPPKDVVDASQQLKTYMLQLLEKHRLSHGKVQAFGTPRRLVVTVESLCSKQVEKEFEVRGPPVSKAFDDQGNPTKAVEGFCRRYSISRESLYSKIDGKTEYLYASVMESSRHALEIFSENLPGIIAKISFPKSMRWNSQVVFSRPIRWILALHGDVIVPFSYAGVLSGNISYGLRNTSTAIVEVDSAESFMVAMKDAKIDLEVEDRKRKILDQSSILAQSIKGKTVIHEDLLDEVVNLVETPVSILGKFNDSFLELPDDLLTMVMQKHQKYFSIRNADGKLMPYFIAVANGEIDDKVVRKGNEAVLRARYEDAKFFYETDTSKRFSQFRNQLSGILFHEKLGSMLDKMTRMEAMVVNLSLAMGISQDLLQITLEAASLAMSDLATAVVTEFTSLAGIMARHYALREGFSEQIADALFEITLPRFSGDILPKSDVGIVLAVADRLDSLVGLFAVGCQPSSTSDPFGLRRMSYGLVQILVEKDKNLDLGRALRLAADNQPVKVDTDVIDNVNLFVTRRLEQFLVDKGLNPEIVRSVLAERSNFPCLAAKTAHKMNAMSKGDLFPKIIEAYARPTRIISGKDVDNAIEIDEAAFESNEERALWNTFLSIKNEVHPGIEVDEFFEISSKLIQPLEDFFEHVFVMVEDEKIRKNRLALLKRIADLPSGIVDLSLLSGF</sequence>
<dbReference type="PROSITE" id="PS50861">
    <property type="entry name" value="AA_TRNA_LIGASE_II_GLYAB"/>
    <property type="match status" value="2"/>
</dbReference>
<dbReference type="GO" id="GO:0016874">
    <property type="term" value="F:ligase activity"/>
    <property type="evidence" value="ECO:0007669"/>
    <property type="project" value="UniProtKB-KW"/>
</dbReference>
<evidence type="ECO:0000256" key="6">
    <source>
        <dbReference type="ARBA" id="ARBA00022741"/>
    </source>
</evidence>
<keyword evidence="8" id="KW-0648">Protein biosynthesis</keyword>
<dbReference type="EC" id="6.1.1.14" evidence="3"/>
<evidence type="ECO:0000256" key="5">
    <source>
        <dbReference type="ARBA" id="ARBA00022598"/>
    </source>
</evidence>
<keyword evidence="5 13" id="KW-0436">Ligase</keyword>
<dbReference type="GeneID" id="103498820"/>
<dbReference type="InterPro" id="IPR006194">
    <property type="entry name" value="Gly-tRNA-synth_heterodimer"/>
</dbReference>
<comment type="catalytic activity">
    <reaction evidence="10">
        <text>tRNA(Gly) + glycine + ATP = glycyl-tRNA(Gly) + AMP + diphosphate</text>
        <dbReference type="Rhea" id="RHEA:16013"/>
        <dbReference type="Rhea" id="RHEA-COMP:9664"/>
        <dbReference type="Rhea" id="RHEA-COMP:9683"/>
        <dbReference type="ChEBI" id="CHEBI:30616"/>
        <dbReference type="ChEBI" id="CHEBI:33019"/>
        <dbReference type="ChEBI" id="CHEBI:57305"/>
        <dbReference type="ChEBI" id="CHEBI:78442"/>
        <dbReference type="ChEBI" id="CHEBI:78522"/>
        <dbReference type="ChEBI" id="CHEBI:456215"/>
        <dbReference type="EC" id="6.1.1.14"/>
    </reaction>
</comment>
<evidence type="ECO:0000256" key="10">
    <source>
        <dbReference type="ARBA" id="ARBA00047937"/>
    </source>
</evidence>
<keyword evidence="4" id="KW-0963">Cytoplasm</keyword>
<dbReference type="PANTHER" id="PTHR30075:SF2">
    <property type="entry name" value="GLYCINE--TRNA LIGASE, CHLOROPLASTIC_MITOCHONDRIAL 2"/>
    <property type="match status" value="1"/>
</dbReference>
<dbReference type="HAMAP" id="MF_00255">
    <property type="entry name" value="Gly_tRNA_synth_beta"/>
    <property type="match status" value="1"/>
</dbReference>
<dbReference type="Proteomes" id="UP001652600">
    <property type="component" value="Chromosome 11"/>
</dbReference>
<dbReference type="Gene3D" id="1.20.58.180">
    <property type="entry name" value="Class II aaRS and biotin synthetases, domain 2"/>
    <property type="match status" value="1"/>
</dbReference>
<dbReference type="InterPro" id="IPR015944">
    <property type="entry name" value="Gly-tRNA-synth_bsu"/>
</dbReference>
<dbReference type="RefSeq" id="XP_050947979.1">
    <property type="nucleotide sequence ID" value="XM_051092022.1"/>
</dbReference>
<dbReference type="Pfam" id="PF02091">
    <property type="entry name" value="tRNA-synt_2e"/>
    <property type="match status" value="1"/>
</dbReference>